<name>A0A8J8TA13_HALGN</name>
<dbReference type="EMBL" id="RRYP01000207">
    <property type="protein sequence ID" value="TNV87814.1"/>
    <property type="molecule type" value="Genomic_DNA"/>
</dbReference>
<protein>
    <submittedName>
        <fullName evidence="2">Uncharacterized protein</fullName>
    </submittedName>
</protein>
<evidence type="ECO:0000313" key="2">
    <source>
        <dbReference type="EMBL" id="TNV87814.1"/>
    </source>
</evidence>
<gene>
    <name evidence="2" type="ORF">FGO68_gene7177</name>
</gene>
<organism evidence="2 3">
    <name type="scientific">Halteria grandinella</name>
    <dbReference type="NCBI Taxonomy" id="5974"/>
    <lineage>
        <taxon>Eukaryota</taxon>
        <taxon>Sar</taxon>
        <taxon>Alveolata</taxon>
        <taxon>Ciliophora</taxon>
        <taxon>Intramacronucleata</taxon>
        <taxon>Spirotrichea</taxon>
        <taxon>Stichotrichia</taxon>
        <taxon>Sporadotrichida</taxon>
        <taxon>Halteriidae</taxon>
        <taxon>Halteria</taxon>
    </lineage>
</organism>
<evidence type="ECO:0000313" key="3">
    <source>
        <dbReference type="Proteomes" id="UP000785679"/>
    </source>
</evidence>
<accession>A0A8J8TA13</accession>
<comment type="caution">
    <text evidence="2">The sequence shown here is derived from an EMBL/GenBank/DDBJ whole genome shotgun (WGS) entry which is preliminary data.</text>
</comment>
<reference evidence="2" key="1">
    <citation type="submission" date="2019-06" db="EMBL/GenBank/DDBJ databases">
        <authorList>
            <person name="Zheng W."/>
        </authorList>
    </citation>
    <scope>NUCLEOTIDE SEQUENCE</scope>
    <source>
        <strain evidence="2">QDHG01</strain>
    </source>
</reference>
<feature type="region of interest" description="Disordered" evidence="1">
    <location>
        <begin position="198"/>
        <end position="218"/>
    </location>
</feature>
<feature type="region of interest" description="Disordered" evidence="1">
    <location>
        <begin position="559"/>
        <end position="581"/>
    </location>
</feature>
<proteinExistence type="predicted"/>
<evidence type="ECO:0000256" key="1">
    <source>
        <dbReference type="SAM" id="MobiDB-lite"/>
    </source>
</evidence>
<dbReference type="AlphaFoldDB" id="A0A8J8TA13"/>
<sequence>MTIQERELESIKKLVRKRIGDHSPSLDILRTPDQSVLRALKNSASRNKLESSACILNMNEDYAGKEAFKKIKFMDEKRELSIIKPIQTTLDNQNSLNPIFSQLQNALETTQIGSKDRLSLNSNRSIRNSKSAVAPINEINCIAESFEEASFYKGQHIKITNSQISFKSNNPNINKFTSQKSSIIEISDFSNDNTSFLNSQQRKHHKPSKEISESLGGNEKAQKVFEGYKREREFMKQNKRGNQNEDSFFHIGANSPKKEVQIERDIKKLAKEVESEVSKGLQPNQILDRMRWNKIQNLDQLGSFRVSSHSVEGLRRHLRSNAYLGEQLSNLADIQRDKSQDMKQPQIMISSVYTAQVEKKPSPESPVKQLLTYQNSFKNSIGHSSEKASQNLSRGSSFDKKLTSHEYSLPLDLPQPIFIMRTSTASQPDYPLEKAPQPTVIFESTESFIEASRMFEDNGPPQVEEAAASSNIMGQLLQPLRKNKSLGSIGQQMRTSMAQTTVRQSQEIKQASESHFTRINTSNGTTVKQQASSYKRNSMIEFRSPISDKIYSMVQLNRSKMASTQDKPPSPRKKSPIPSIPILKPIKTISPIHTQRKNTPTKKEAIKTSIGTSLNRYKQQLKDMTSKQIQRRSPDMISNTLAQSFAGGLHQQTEGQLYSIESFSASGEQALNKASFLSRFTNVAKILTDGHKVGSPGNRSQASISPSPTPRIMPNQTMKSSAKTNMKMVQYKQLERPSQLVKKQKQKSVDQEKKPILTQVKSMISQTVKQESAFKETPNFPEQRSRQQQHTSIYQILKKNKSFDKFEPLNLQSSLNSKRNQEYEILKTISNNPKKPELIQRLHVEQDRKPAKVTTDLSKITYEEYKVMQHHEILKKGTKQLDKARSMSGQSLKHLRNNGYIKSIMTKYIQEGSSTNRASIDVTPLKLKKEQLPQALSSGIKHNFHQPNQSSIGGIAQKLQKGLHSQQSSLFTLNDSGYHKRQQSSQIFESAHQSPVFAERASYIQPTDSARSKRRDKFIPEMRKLGDLELSVERQQILNDALQKSVVMNINSLCS</sequence>
<feature type="compositionally biased region" description="Polar residues" evidence="1">
    <location>
        <begin position="697"/>
        <end position="706"/>
    </location>
</feature>
<dbReference type="Proteomes" id="UP000785679">
    <property type="component" value="Unassembled WGS sequence"/>
</dbReference>
<feature type="region of interest" description="Disordered" evidence="1">
    <location>
        <begin position="691"/>
        <end position="715"/>
    </location>
</feature>
<keyword evidence="3" id="KW-1185">Reference proteome</keyword>